<evidence type="ECO:0000259" key="4">
    <source>
        <dbReference type="PROSITE" id="PS51161"/>
    </source>
</evidence>
<keyword evidence="2 3" id="KW-0067">ATP-binding</keyword>
<sequence>MTHVVKRARHKEEYDNRKVYASIYAACIAVSIHHREAELIANKVTEEINAWVSDKDELTSLGIFHVATEALERYNPDAAFIYKTHRDVS</sequence>
<feature type="domain" description="ATP-cone" evidence="4">
    <location>
        <begin position="2"/>
        <end position="89"/>
    </location>
</feature>
<dbReference type="GO" id="GO:0005524">
    <property type="term" value="F:ATP binding"/>
    <property type="evidence" value="ECO:0007669"/>
    <property type="project" value="UniProtKB-UniRule"/>
</dbReference>
<dbReference type="Proteomes" id="UP000178068">
    <property type="component" value="Unassembled WGS sequence"/>
</dbReference>
<evidence type="ECO:0000256" key="2">
    <source>
        <dbReference type="ARBA" id="ARBA00022840"/>
    </source>
</evidence>
<dbReference type="Pfam" id="PF03477">
    <property type="entry name" value="ATP-cone"/>
    <property type="match status" value="1"/>
</dbReference>
<comment type="caution">
    <text evidence="5">The sequence shown here is derived from an EMBL/GenBank/DDBJ whole genome shotgun (WGS) entry which is preliminary data.</text>
</comment>
<accession>A0A1G1WRF6</accession>
<organism evidence="5 6">
    <name type="scientific">Candidatus Woykebacteria bacterium RIFCSPHIGHO2_12_FULL_45_10</name>
    <dbReference type="NCBI Taxonomy" id="1802603"/>
    <lineage>
        <taxon>Bacteria</taxon>
        <taxon>Candidatus Woykeibacteriota</taxon>
    </lineage>
</organism>
<keyword evidence="1 3" id="KW-0547">Nucleotide-binding</keyword>
<reference evidence="5 6" key="1">
    <citation type="journal article" date="2016" name="Nat. Commun.">
        <title>Thousands of microbial genomes shed light on interconnected biogeochemical processes in an aquifer system.</title>
        <authorList>
            <person name="Anantharaman K."/>
            <person name="Brown C.T."/>
            <person name="Hug L.A."/>
            <person name="Sharon I."/>
            <person name="Castelle C.J."/>
            <person name="Probst A.J."/>
            <person name="Thomas B.C."/>
            <person name="Singh A."/>
            <person name="Wilkins M.J."/>
            <person name="Karaoz U."/>
            <person name="Brodie E.L."/>
            <person name="Williams K.H."/>
            <person name="Hubbard S.S."/>
            <person name="Banfield J.F."/>
        </authorList>
    </citation>
    <scope>NUCLEOTIDE SEQUENCE [LARGE SCALE GENOMIC DNA]</scope>
</reference>
<dbReference type="AlphaFoldDB" id="A0A1G1WRF6"/>
<name>A0A1G1WRF6_9BACT</name>
<evidence type="ECO:0000256" key="3">
    <source>
        <dbReference type="PROSITE-ProRule" id="PRU00492"/>
    </source>
</evidence>
<dbReference type="PROSITE" id="PS51161">
    <property type="entry name" value="ATP_CONE"/>
    <property type="match status" value="1"/>
</dbReference>
<proteinExistence type="predicted"/>
<dbReference type="EMBL" id="MHCZ01000008">
    <property type="protein sequence ID" value="OGY30313.1"/>
    <property type="molecule type" value="Genomic_DNA"/>
</dbReference>
<evidence type="ECO:0000256" key="1">
    <source>
        <dbReference type="ARBA" id="ARBA00022741"/>
    </source>
</evidence>
<dbReference type="InterPro" id="IPR005144">
    <property type="entry name" value="ATP-cone_dom"/>
</dbReference>
<protein>
    <recommendedName>
        <fullName evidence="4">ATP-cone domain-containing protein</fullName>
    </recommendedName>
</protein>
<evidence type="ECO:0000313" key="5">
    <source>
        <dbReference type="EMBL" id="OGY30313.1"/>
    </source>
</evidence>
<gene>
    <name evidence="5" type="ORF">A3F35_01000</name>
</gene>
<evidence type="ECO:0000313" key="6">
    <source>
        <dbReference type="Proteomes" id="UP000178068"/>
    </source>
</evidence>
<dbReference type="STRING" id="1802603.A3F35_01000"/>